<evidence type="ECO:0000313" key="8">
    <source>
        <dbReference type="EMBL" id="OAA54140.1"/>
    </source>
</evidence>
<reference evidence="8 9" key="1">
    <citation type="journal article" date="2016" name="Genome Biol. Evol.">
        <title>Divergent and convergent evolution of fungal pathogenicity.</title>
        <authorList>
            <person name="Shang Y."/>
            <person name="Xiao G."/>
            <person name="Zheng P."/>
            <person name="Cen K."/>
            <person name="Zhan S."/>
            <person name="Wang C."/>
        </authorList>
    </citation>
    <scope>NUCLEOTIDE SEQUENCE [LARGE SCALE GENOMIC DNA]</scope>
    <source>
        <strain evidence="8 9">RCEF 264</strain>
    </source>
</reference>
<dbReference type="GO" id="GO:0031625">
    <property type="term" value="F:ubiquitin protein ligase binding"/>
    <property type="evidence" value="ECO:0007669"/>
    <property type="project" value="InterPro"/>
</dbReference>
<gene>
    <name evidence="8" type="ORF">SPI_09074</name>
</gene>
<dbReference type="FunFam" id="1.20.1310.10:FF:000031">
    <property type="entry name" value="Ubiquitin ligase subunit CulD"/>
    <property type="match status" value="1"/>
</dbReference>
<evidence type="ECO:0000256" key="2">
    <source>
        <dbReference type="ARBA" id="ARBA00022499"/>
    </source>
</evidence>
<dbReference type="GO" id="GO:0016301">
    <property type="term" value="F:kinase activity"/>
    <property type="evidence" value="ECO:0007669"/>
    <property type="project" value="UniProtKB-KW"/>
</dbReference>
<dbReference type="SMART" id="SM00182">
    <property type="entry name" value="CULLIN"/>
    <property type="match status" value="1"/>
</dbReference>
<comment type="caution">
    <text evidence="8">The sequence shown here is derived from an EMBL/GenBank/DDBJ whole genome shotgun (WGS) entry which is preliminary data.</text>
</comment>
<accession>A0A162MCB3</accession>
<dbReference type="STRING" id="1081102.A0A162MCB3"/>
<evidence type="ECO:0000256" key="3">
    <source>
        <dbReference type="ARBA" id="ARBA00022843"/>
    </source>
</evidence>
<evidence type="ECO:0000256" key="5">
    <source>
        <dbReference type="RuleBase" id="RU003829"/>
    </source>
</evidence>
<dbReference type="GO" id="GO:0006511">
    <property type="term" value="P:ubiquitin-dependent protein catabolic process"/>
    <property type="evidence" value="ECO:0007669"/>
    <property type="project" value="InterPro"/>
</dbReference>
<feature type="domain" description="Cullin family profile" evidence="7">
    <location>
        <begin position="524"/>
        <end position="807"/>
    </location>
</feature>
<dbReference type="FunFam" id="1.10.10.10:FF:000014">
    <property type="entry name" value="Cullin 1"/>
    <property type="match status" value="1"/>
</dbReference>
<dbReference type="Gene3D" id="3.30.230.130">
    <property type="entry name" value="Cullin, Chain C, Domain 2"/>
    <property type="match status" value="1"/>
</dbReference>
<dbReference type="InterPro" id="IPR016158">
    <property type="entry name" value="Cullin_homology"/>
</dbReference>
<dbReference type="SUPFAM" id="SSF46785">
    <property type="entry name" value="Winged helix' DNA-binding domain"/>
    <property type="match status" value="1"/>
</dbReference>
<dbReference type="Gene3D" id="1.10.10.10">
    <property type="entry name" value="Winged helix-like DNA-binding domain superfamily/Winged helix DNA-binding domain"/>
    <property type="match status" value="1"/>
</dbReference>
<dbReference type="Pfam" id="PF10557">
    <property type="entry name" value="Cullin_Nedd8"/>
    <property type="match status" value="1"/>
</dbReference>
<dbReference type="PROSITE" id="PS50069">
    <property type="entry name" value="CULLIN_2"/>
    <property type="match status" value="1"/>
</dbReference>
<dbReference type="InterPro" id="IPR019559">
    <property type="entry name" value="Cullin_neddylation_domain"/>
</dbReference>
<protein>
    <submittedName>
        <fullName evidence="8">Phosphotidylinositol kinase</fullName>
    </submittedName>
</protein>
<feature type="compositionally biased region" description="Polar residues" evidence="6">
    <location>
        <begin position="14"/>
        <end position="31"/>
    </location>
</feature>
<keyword evidence="8" id="KW-0418">Kinase</keyword>
<feature type="region of interest" description="Disordered" evidence="6">
    <location>
        <begin position="552"/>
        <end position="572"/>
    </location>
</feature>
<dbReference type="EMBL" id="AZHD01000025">
    <property type="protein sequence ID" value="OAA54140.1"/>
    <property type="molecule type" value="Genomic_DNA"/>
</dbReference>
<dbReference type="InterPro" id="IPR001373">
    <property type="entry name" value="Cullin_N"/>
</dbReference>
<dbReference type="SMART" id="SM00884">
    <property type="entry name" value="Cullin_Nedd8"/>
    <property type="match status" value="1"/>
</dbReference>
<dbReference type="SUPFAM" id="SSF75632">
    <property type="entry name" value="Cullin homology domain"/>
    <property type="match status" value="1"/>
</dbReference>
<dbReference type="InterPro" id="IPR016159">
    <property type="entry name" value="Cullin_repeat-like_dom_sf"/>
</dbReference>
<evidence type="ECO:0000256" key="1">
    <source>
        <dbReference type="ARBA" id="ARBA00006019"/>
    </source>
</evidence>
<keyword evidence="9" id="KW-1185">Reference proteome</keyword>
<dbReference type="PANTHER" id="PTHR11932">
    <property type="entry name" value="CULLIN"/>
    <property type="match status" value="1"/>
</dbReference>
<dbReference type="Proteomes" id="UP000076874">
    <property type="component" value="Unassembled WGS sequence"/>
</dbReference>
<comment type="similarity">
    <text evidence="1 4 5">Belongs to the cullin family.</text>
</comment>
<dbReference type="InterPro" id="IPR036317">
    <property type="entry name" value="Cullin_homology_sf"/>
</dbReference>
<dbReference type="Pfam" id="PF26557">
    <property type="entry name" value="Cullin_AB"/>
    <property type="match status" value="1"/>
</dbReference>
<keyword evidence="8" id="KW-0808">Transferase</keyword>
<dbReference type="AlphaFoldDB" id="A0A162MCB3"/>
<organism evidence="8 9">
    <name type="scientific">Niveomyces insectorum RCEF 264</name>
    <dbReference type="NCBI Taxonomy" id="1081102"/>
    <lineage>
        <taxon>Eukaryota</taxon>
        <taxon>Fungi</taxon>
        <taxon>Dikarya</taxon>
        <taxon>Ascomycota</taxon>
        <taxon>Pezizomycotina</taxon>
        <taxon>Sordariomycetes</taxon>
        <taxon>Hypocreomycetidae</taxon>
        <taxon>Hypocreales</taxon>
        <taxon>Cordycipitaceae</taxon>
        <taxon>Niveomyces</taxon>
    </lineage>
</organism>
<dbReference type="InterPro" id="IPR059120">
    <property type="entry name" value="Cullin-like_AB"/>
</dbReference>
<evidence type="ECO:0000256" key="4">
    <source>
        <dbReference type="PROSITE-ProRule" id="PRU00330"/>
    </source>
</evidence>
<dbReference type="InterPro" id="IPR036388">
    <property type="entry name" value="WH-like_DNA-bd_sf"/>
</dbReference>
<keyword evidence="2" id="KW-1017">Isopeptide bond</keyword>
<feature type="region of interest" description="Disordered" evidence="6">
    <location>
        <begin position="1"/>
        <end position="71"/>
    </location>
</feature>
<evidence type="ECO:0000259" key="7">
    <source>
        <dbReference type="PROSITE" id="PS50069"/>
    </source>
</evidence>
<sequence length="933" mass="103979">MHPTRPGPADGRRSPSSTAPAPGPRTTSSATPVAFLPQRRPRVDSNPPHPAGALAPPDPKRFRLSTGGAAPGDADAFLPAMSAKVQGKQPEVIDLTGDFANGRHQPAASFGARKAPFATGQPSAFQPHAGAKKLVIKNLRTAPNRAAEIENYYNRTWADIEEAVGSVLASRPPRQPLERLYRGVEDLCLHGQAERLYKQLRTQCEAHLYKGVWLQILSESQGASNIDTLRIVYRHWQVWSKQSTLIRSTFSYLDRAYLINERSLQQINDMLITRFRRMVFEGGKSKQHDSPSSVEAPGKQVLAGMCELVLQDRHGDPAFDAHLLREAITMMHVFNVYGRYFEPLFLQESEAYLRDFAHERDATAGLRDYIHACETLLRREDVRCNAFNFDSSTKKALLNAAQRLLIADKASKLLDLPSITKLLDANDVASMKALYELLRLPKLQKQLRQPWEAYIEATGSAIVTDVARGDEMVVRLLLLRRSLDVMIRDAFGRDDDFTYGMREAFGHFINDRRVAAAWASGASKVGEMIAKYIDMLLRGGLKTLPPALLSDQKDRADAERSGQASTADEDAELDRQLDQGLELFRFIQGKDVFEAFYKKDLARRLLMGRSASRDAERNMLSKLKTECGSSLTHNLEQMFRDQELSRDEMASYKQWLEGTGRAQRNASNKIGGGGGGGGVDLSVSVLSAAAWPTYREVALNLPAEVLTEVNLFDSYYKSKHTGRQLTWMHPLGHCVVKARFNRGTKELLVSSFQAAVLMLFNQVEEGAATATTTDGSNDNSGVLSYAQIATATALEGGDLDRTLQSLACGKVRVLTKHPKGRDVHPTDTFTVNKAFTDPKFRIKINQIQLKETREENKATYERVAADRQFETQAAIVRIMKSRKTLAHAQLVAEVIDQTKSRGALDPADIKQNIEKLIEKDYLDREDGKYVYLA</sequence>
<keyword evidence="3" id="KW-0832">Ubl conjugation</keyword>
<dbReference type="Pfam" id="PF00888">
    <property type="entry name" value="Cullin"/>
    <property type="match status" value="1"/>
</dbReference>
<proteinExistence type="inferred from homology"/>
<dbReference type="Gene3D" id="1.20.1310.10">
    <property type="entry name" value="Cullin Repeats"/>
    <property type="match status" value="4"/>
</dbReference>
<name>A0A162MCB3_9HYPO</name>
<dbReference type="SUPFAM" id="SSF74788">
    <property type="entry name" value="Cullin repeat-like"/>
    <property type="match status" value="1"/>
</dbReference>
<evidence type="ECO:0000313" key="9">
    <source>
        <dbReference type="Proteomes" id="UP000076874"/>
    </source>
</evidence>
<evidence type="ECO:0000256" key="6">
    <source>
        <dbReference type="SAM" id="MobiDB-lite"/>
    </source>
</evidence>
<dbReference type="InterPro" id="IPR045093">
    <property type="entry name" value="Cullin"/>
</dbReference>
<dbReference type="OrthoDB" id="27073at2759"/>
<dbReference type="InterPro" id="IPR036390">
    <property type="entry name" value="WH_DNA-bd_sf"/>
</dbReference>